<proteinExistence type="predicted"/>
<dbReference type="CDD" id="cd01948">
    <property type="entry name" value="EAL"/>
    <property type="match status" value="1"/>
</dbReference>
<evidence type="ECO:0000256" key="9">
    <source>
        <dbReference type="ARBA" id="ARBA00034290"/>
    </source>
</evidence>
<comment type="subcellular location">
    <subcellularLocation>
        <location evidence="1">Cell membrane</location>
        <topology evidence="1">Multi-pass membrane protein</topology>
    </subcellularLocation>
</comment>
<evidence type="ECO:0000256" key="3">
    <source>
        <dbReference type="ARBA" id="ARBA00022475"/>
    </source>
</evidence>
<keyword evidence="6" id="KW-0378">Hydrolase</keyword>
<reference evidence="12 13" key="1">
    <citation type="journal article" date="2013" name="Genome Announc.">
        <title>Genome Sequence of Plesiomonas shigelloides Strain 302-73 (Serotype O1).</title>
        <authorList>
            <person name="Pique N."/>
            <person name="Aquilini E."/>
            <person name="Alioto T."/>
            <person name="Minana-Galbis D."/>
            <person name="Tomas J.M."/>
        </authorList>
    </citation>
    <scope>NUCLEOTIDE SEQUENCE [LARGE SCALE GENOMIC DNA]</scope>
    <source>
        <strain evidence="12 13">302-73</strain>
    </source>
</reference>
<evidence type="ECO:0000256" key="6">
    <source>
        <dbReference type="ARBA" id="ARBA00022801"/>
    </source>
</evidence>
<evidence type="ECO:0000256" key="8">
    <source>
        <dbReference type="ARBA" id="ARBA00023136"/>
    </source>
</evidence>
<evidence type="ECO:0000256" key="10">
    <source>
        <dbReference type="SAM" id="Phobius"/>
    </source>
</evidence>
<dbReference type="InterPro" id="IPR024744">
    <property type="entry name" value="CSS-motif_dom"/>
</dbReference>
<dbReference type="STRING" id="703.SAMEA2665130_02955"/>
<dbReference type="Gene3D" id="3.20.20.450">
    <property type="entry name" value="EAL domain"/>
    <property type="match status" value="1"/>
</dbReference>
<keyword evidence="13" id="KW-1185">Reference proteome</keyword>
<dbReference type="OrthoDB" id="1673646at2"/>
<keyword evidence="3" id="KW-1003">Cell membrane</keyword>
<dbReference type="InterPro" id="IPR035919">
    <property type="entry name" value="EAL_sf"/>
</dbReference>
<sequence>MPVRTTATCSLLRQRYLLHRGGLALVAGIVCALLSLFSSYQQLRQQALQQQHKAVQQLRDYFETQQPFSRNWQNRLLTLSHYPCAQVQPQLQQAATQDHSARSYLLVQQGQIHCSSSTADEARMLQPYLDLLLQHPRTPMLLKEMTGSAPVLVYWWPHSSQAEQGVLYVQDIYPLTHILLRPQLPYITGLSMDVSYPYPQTLRSIAPDDATFATPKARWQDSAHHVTLNVYGPEGWQLVPLLSGMPVSVALLLGLCVFMLVFHLYSDRHHFSHDLRALIRQKKLRMHYQPLIDCQSGRCVGVEALLRWTPHGITQSPDAFISQLEQHHLMPHLTHHLMQLIAQDMQRLPLDNLPAGFRVSVNISPDHFNEPALLDNTRTLRQALPTQTRLILEITERSPLHFNASQIRQLDALQALSDVHLALDDFGTGHCTLGYLNQLRPDYLKIDKRFTASIDAQGMDTVVLDSIIALAQRLGIALIAEGVESGVQAMYLRQKGVQTLQGFLFARPMRIEELQEWLQNPMQKFAGACPLSLESIH</sequence>
<keyword evidence="8 10" id="KW-0472">Membrane</keyword>
<name>R8ALR1_PLESH</name>
<dbReference type="Pfam" id="PF12792">
    <property type="entry name" value="CSS-motif"/>
    <property type="match status" value="1"/>
</dbReference>
<dbReference type="HOGENOM" id="CLU_000445_131_2_6"/>
<dbReference type="PROSITE" id="PS50883">
    <property type="entry name" value="EAL"/>
    <property type="match status" value="1"/>
</dbReference>
<organism evidence="12 13">
    <name type="scientific">Plesiomonas shigelloides 302-73</name>
    <dbReference type="NCBI Taxonomy" id="1315976"/>
    <lineage>
        <taxon>Bacteria</taxon>
        <taxon>Pseudomonadati</taxon>
        <taxon>Pseudomonadota</taxon>
        <taxon>Gammaproteobacteria</taxon>
        <taxon>Enterobacterales</taxon>
        <taxon>Enterobacteriaceae</taxon>
        <taxon>Plesiomonas</taxon>
    </lineage>
</organism>
<dbReference type="GO" id="GO:0005886">
    <property type="term" value="C:plasma membrane"/>
    <property type="evidence" value="ECO:0007669"/>
    <property type="project" value="UniProtKB-SubCell"/>
</dbReference>
<dbReference type="PANTHER" id="PTHR33121:SF79">
    <property type="entry name" value="CYCLIC DI-GMP PHOSPHODIESTERASE PDED-RELATED"/>
    <property type="match status" value="1"/>
</dbReference>
<evidence type="ECO:0000256" key="7">
    <source>
        <dbReference type="ARBA" id="ARBA00022989"/>
    </source>
</evidence>
<keyword evidence="5 10" id="KW-0812">Transmembrane</keyword>
<dbReference type="PANTHER" id="PTHR33121">
    <property type="entry name" value="CYCLIC DI-GMP PHOSPHODIESTERASE PDEF"/>
    <property type="match status" value="1"/>
</dbReference>
<dbReference type="Proteomes" id="UP000014012">
    <property type="component" value="Unassembled WGS sequence"/>
</dbReference>
<dbReference type="InterPro" id="IPR050706">
    <property type="entry name" value="Cyclic-di-GMP_PDE-like"/>
</dbReference>
<evidence type="ECO:0000256" key="4">
    <source>
        <dbReference type="ARBA" id="ARBA00022636"/>
    </source>
</evidence>
<evidence type="ECO:0000313" key="12">
    <source>
        <dbReference type="EMBL" id="EON87265.1"/>
    </source>
</evidence>
<feature type="domain" description="EAL" evidence="11">
    <location>
        <begin position="268"/>
        <end position="522"/>
    </location>
</feature>
<keyword evidence="4" id="KW-0973">c-di-GMP</keyword>
<dbReference type="SMART" id="SM00052">
    <property type="entry name" value="EAL"/>
    <property type="match status" value="1"/>
</dbReference>
<feature type="transmembrane region" description="Helical" evidence="10">
    <location>
        <begin position="21"/>
        <end position="40"/>
    </location>
</feature>
<evidence type="ECO:0000256" key="5">
    <source>
        <dbReference type="ARBA" id="ARBA00022692"/>
    </source>
</evidence>
<dbReference type="EC" id="3.1.4.52" evidence="2"/>
<dbReference type="Pfam" id="PF00563">
    <property type="entry name" value="EAL"/>
    <property type="match status" value="1"/>
</dbReference>
<evidence type="ECO:0000259" key="11">
    <source>
        <dbReference type="PROSITE" id="PS50883"/>
    </source>
</evidence>
<dbReference type="AlphaFoldDB" id="R8ALR1"/>
<evidence type="ECO:0000313" key="13">
    <source>
        <dbReference type="Proteomes" id="UP000014012"/>
    </source>
</evidence>
<feature type="transmembrane region" description="Helical" evidence="10">
    <location>
        <begin position="247"/>
        <end position="266"/>
    </location>
</feature>
<comment type="caution">
    <text evidence="12">The sequence shown here is derived from an EMBL/GenBank/DDBJ whole genome shotgun (WGS) entry which is preliminary data.</text>
</comment>
<dbReference type="EMBL" id="AQQO01000371">
    <property type="protein sequence ID" value="EON87265.1"/>
    <property type="molecule type" value="Genomic_DNA"/>
</dbReference>
<keyword evidence="7 10" id="KW-1133">Transmembrane helix</keyword>
<comment type="catalytic activity">
    <reaction evidence="9">
        <text>3',3'-c-di-GMP + H2O = 5'-phosphoguanylyl(3'-&gt;5')guanosine + H(+)</text>
        <dbReference type="Rhea" id="RHEA:24902"/>
        <dbReference type="ChEBI" id="CHEBI:15377"/>
        <dbReference type="ChEBI" id="CHEBI:15378"/>
        <dbReference type="ChEBI" id="CHEBI:58754"/>
        <dbReference type="ChEBI" id="CHEBI:58805"/>
        <dbReference type="EC" id="3.1.4.52"/>
    </reaction>
</comment>
<dbReference type="GO" id="GO:0071111">
    <property type="term" value="F:cyclic-guanylate-specific phosphodiesterase activity"/>
    <property type="evidence" value="ECO:0007669"/>
    <property type="project" value="UniProtKB-EC"/>
</dbReference>
<dbReference type="PATRIC" id="fig|1315976.3.peg.3244"/>
<protein>
    <recommendedName>
        <fullName evidence="2">cyclic-guanylate-specific phosphodiesterase</fullName>
        <ecNumber evidence="2">3.1.4.52</ecNumber>
    </recommendedName>
</protein>
<accession>R8ALR1</accession>
<gene>
    <name evidence="12" type="ORF">PLESHI_16937</name>
</gene>
<evidence type="ECO:0000256" key="2">
    <source>
        <dbReference type="ARBA" id="ARBA00012282"/>
    </source>
</evidence>
<dbReference type="RefSeq" id="WP_010864974.1">
    <property type="nucleotide sequence ID" value="NZ_KB944511.1"/>
</dbReference>
<evidence type="ECO:0000256" key="1">
    <source>
        <dbReference type="ARBA" id="ARBA00004651"/>
    </source>
</evidence>
<dbReference type="InterPro" id="IPR001633">
    <property type="entry name" value="EAL_dom"/>
</dbReference>
<dbReference type="SUPFAM" id="SSF141868">
    <property type="entry name" value="EAL domain-like"/>
    <property type="match status" value="1"/>
</dbReference>